<dbReference type="SUPFAM" id="SSF47090">
    <property type="entry name" value="PGBD-like"/>
    <property type="match status" value="1"/>
</dbReference>
<organism evidence="2 3">
    <name type="scientific">Candidatus Taylorbacteria bacterium CG10_big_fil_rev_8_21_14_0_10_41_48</name>
    <dbReference type="NCBI Taxonomy" id="1975024"/>
    <lineage>
        <taxon>Bacteria</taxon>
        <taxon>Candidatus Tayloriibacteriota</taxon>
    </lineage>
</organism>
<evidence type="ECO:0008006" key="4">
    <source>
        <dbReference type="Google" id="ProtNLM"/>
    </source>
</evidence>
<evidence type="ECO:0000256" key="1">
    <source>
        <dbReference type="SAM" id="Phobius"/>
    </source>
</evidence>
<evidence type="ECO:0000313" key="2">
    <source>
        <dbReference type="EMBL" id="PJE74200.1"/>
    </source>
</evidence>
<feature type="transmembrane region" description="Helical" evidence="1">
    <location>
        <begin position="945"/>
        <end position="967"/>
    </location>
</feature>
<name>A0A2M8LC53_9BACT</name>
<keyword evidence="1" id="KW-0472">Membrane</keyword>
<sequence length="979" mass="101437">METINRNKGFKAITNIFSFVLVFAFVFPFNVFLVNAQTAPRDLYVGLGSYADGPEVVDCTFNLQDGRQIDLHELSGPPNYYFVAQGEIVNYSCVTELSTPFWEEIYSCQIGDSFSNGICQSPVVPPTPVAPVFNTTLTASVNALGPDATATLSWATTGATSCTATGGWSGTQVTSGSASVGPITADTSYTLECLGDGGSATSTTSITFDAPPVTPPVTPPVSTDAPPIGFLDSASCSVFNGWTYDPDEPSVSNVVHFYADGPAGSGTFIGAMDVDQPRPDINTAYGVAGNHGFSFPTPDSLKDNGSHDIYAYGINTDPANPDANNSVLPQAWDNLIDHRTISGCTTGGGGGGTVVPAPTISTFSINPNTIVSGNVATISWVSTDSATCTASNAWSGSIASSGSQLVGPFTVTATTTETFDISCVNSTGTVNSSITLTVNPTGSGVTATGTVTVAPTSGLSTSENGSTAAFTIVLDSAPLADVIIPIQSSDFTEGTTSTEMLIFTPSNWNVYQTVVVTGVDDTIVDGGIAYAVLVGPVTSSDINWNGVDPQDVSLINIDNDSSGGGVGSTTPSVSSFSVSPSTLTSGSSATISWSSVNSTACIAGNAWSGNKSVSGSQTVGPFNVSTQTTYTFDISCGNGTSTSTSSTTLSVNPPAPVTVTTSSGGGGGGHSGGPCYGYGCTTAGSSTVPDDVWILIDTVSTTGGTAPAPAKVCKYDDFLTSFMKMGISNNPNEVRKLQYFLNTYEGATLSVNGEFDLSTDEAVKAFQVKYSESVLSPWGTNIPTGIVYITTTAEINRIFCGYNPEYRDGDLKDIIGPNVLYTPIDTSSEFEGVVGFNGSTSASTTPINPNIAGAIGAFSEKMLDFLKDIPWYPILILVLVLLGAGLIVHSILIKDISSGVALMSLMRGASLIGAGTILNAVNTLAYMLDPKWFMSYTGVELSRLLALDLINLLVFAFLCIFLIVMLFGQSMKKAVKLTT</sequence>
<keyword evidence="1" id="KW-1133">Transmembrane helix</keyword>
<comment type="caution">
    <text evidence="2">The sequence shown here is derived from an EMBL/GenBank/DDBJ whole genome shotgun (WGS) entry which is preliminary data.</text>
</comment>
<gene>
    <name evidence="2" type="ORF">COV01_01755</name>
</gene>
<evidence type="ECO:0000313" key="3">
    <source>
        <dbReference type="Proteomes" id="UP000228700"/>
    </source>
</evidence>
<proteinExistence type="predicted"/>
<protein>
    <recommendedName>
        <fullName evidence="4">Peptidoglycan binding-like domain-containing protein</fullName>
    </recommendedName>
</protein>
<dbReference type="EMBL" id="PFEQ01000009">
    <property type="protein sequence ID" value="PJE74200.1"/>
    <property type="molecule type" value="Genomic_DNA"/>
</dbReference>
<dbReference type="Gene3D" id="1.10.101.10">
    <property type="entry name" value="PGBD-like superfamily/PGBD"/>
    <property type="match status" value="1"/>
</dbReference>
<dbReference type="AlphaFoldDB" id="A0A2M8LC53"/>
<accession>A0A2M8LC53</accession>
<feature type="transmembrane region" description="Helical" evidence="1">
    <location>
        <begin position="871"/>
        <end position="893"/>
    </location>
</feature>
<reference evidence="3" key="1">
    <citation type="submission" date="2017-09" db="EMBL/GenBank/DDBJ databases">
        <title>Depth-based differentiation of microbial function through sediment-hosted aquifers and enrichment of novel symbionts in the deep terrestrial subsurface.</title>
        <authorList>
            <person name="Probst A.J."/>
            <person name="Ladd B."/>
            <person name="Jarett J.K."/>
            <person name="Geller-Mcgrath D.E."/>
            <person name="Sieber C.M.K."/>
            <person name="Emerson J.B."/>
            <person name="Anantharaman K."/>
            <person name="Thomas B.C."/>
            <person name="Malmstrom R."/>
            <person name="Stieglmeier M."/>
            <person name="Klingl A."/>
            <person name="Woyke T."/>
            <person name="Ryan C.M."/>
            <person name="Banfield J.F."/>
        </authorList>
    </citation>
    <scope>NUCLEOTIDE SEQUENCE [LARGE SCALE GENOMIC DNA]</scope>
</reference>
<dbReference type="Proteomes" id="UP000228700">
    <property type="component" value="Unassembled WGS sequence"/>
</dbReference>
<feature type="transmembrane region" description="Helical" evidence="1">
    <location>
        <begin position="12"/>
        <end position="33"/>
    </location>
</feature>
<feature type="transmembrane region" description="Helical" evidence="1">
    <location>
        <begin position="905"/>
        <end position="925"/>
    </location>
</feature>
<dbReference type="InterPro" id="IPR036366">
    <property type="entry name" value="PGBDSf"/>
</dbReference>
<keyword evidence="1" id="KW-0812">Transmembrane</keyword>
<dbReference type="InterPro" id="IPR036365">
    <property type="entry name" value="PGBD-like_sf"/>
</dbReference>